<comment type="caution">
    <text evidence="2">The sequence shown here is derived from an EMBL/GenBank/DDBJ whole genome shotgun (WGS) entry which is preliminary data.</text>
</comment>
<keyword evidence="3" id="KW-1185">Reference proteome</keyword>
<proteinExistence type="predicted"/>
<evidence type="ECO:0000256" key="1">
    <source>
        <dbReference type="SAM" id="Phobius"/>
    </source>
</evidence>
<dbReference type="EMBL" id="CAJVPY010022736">
    <property type="protein sequence ID" value="CAG8783620.1"/>
    <property type="molecule type" value="Genomic_DNA"/>
</dbReference>
<keyword evidence="1" id="KW-0472">Membrane</keyword>
<dbReference type="PANTHER" id="PTHR33604">
    <property type="entry name" value="OSJNBA0004B13.7 PROTEIN"/>
    <property type="match status" value="1"/>
</dbReference>
<protein>
    <submittedName>
        <fullName evidence="2">3607_t:CDS:1</fullName>
    </submittedName>
</protein>
<gene>
    <name evidence="2" type="ORF">DERYTH_LOCUS19957</name>
</gene>
<dbReference type="PANTHER" id="PTHR33604:SF3">
    <property type="entry name" value="OSJNBA0004B13.7 PROTEIN"/>
    <property type="match status" value="1"/>
</dbReference>
<organism evidence="2 3">
    <name type="scientific">Dentiscutata erythropus</name>
    <dbReference type="NCBI Taxonomy" id="1348616"/>
    <lineage>
        <taxon>Eukaryota</taxon>
        <taxon>Fungi</taxon>
        <taxon>Fungi incertae sedis</taxon>
        <taxon>Mucoromycota</taxon>
        <taxon>Glomeromycotina</taxon>
        <taxon>Glomeromycetes</taxon>
        <taxon>Diversisporales</taxon>
        <taxon>Gigasporaceae</taxon>
        <taxon>Dentiscutata</taxon>
    </lineage>
</organism>
<keyword evidence="1" id="KW-0812">Transmembrane</keyword>
<dbReference type="SUPFAM" id="SSF53448">
    <property type="entry name" value="Nucleotide-diphospho-sugar transferases"/>
    <property type="match status" value="1"/>
</dbReference>
<dbReference type="Proteomes" id="UP000789405">
    <property type="component" value="Unassembled WGS sequence"/>
</dbReference>
<reference evidence="2" key="1">
    <citation type="submission" date="2021-06" db="EMBL/GenBank/DDBJ databases">
        <authorList>
            <person name="Kallberg Y."/>
            <person name="Tangrot J."/>
            <person name="Rosling A."/>
        </authorList>
    </citation>
    <scope>NUCLEOTIDE SEQUENCE</scope>
    <source>
        <strain evidence="2">MA453B</strain>
    </source>
</reference>
<feature type="transmembrane region" description="Helical" evidence="1">
    <location>
        <begin position="25"/>
        <end position="43"/>
    </location>
</feature>
<evidence type="ECO:0000313" key="2">
    <source>
        <dbReference type="EMBL" id="CAG8783620.1"/>
    </source>
</evidence>
<name>A0A9N9JKD7_9GLOM</name>
<accession>A0A9N9JKD7</accession>
<sequence length="317" mass="36246">MNYSISYRKRLCLTWIYRGIVRNRFIAGCLLMTVLIATLYIHLNRSYTNSISFQIQEINKRKTHISNISNIIVVIDDEQHANNLQPIYCNLHRKTENVSTHVIVTGRGISGKELIKSNSLLPNCDITVYDLELQKSIFVNENFLTSIFKGISGILNQIQPDVLIYINDFKNEAMRAVDAALVSASQTNNTITKIALPLEHAKYMMWLTDLSIEALKNWNTPNIQIQVITQNRPSSLIRLMQSLGSSIYFGDDVHLTINIDRSADPITVNYCQTFEWNFGQKSVRYRIKQGGLINAVVESYYPATNDEYAIILEDDIE</sequence>
<feature type="non-terminal residue" evidence="2">
    <location>
        <position position="1"/>
    </location>
</feature>
<dbReference type="OrthoDB" id="2020070at2759"/>
<dbReference type="AlphaFoldDB" id="A0A9N9JKD7"/>
<keyword evidence="1" id="KW-1133">Transmembrane helix</keyword>
<dbReference type="InterPro" id="IPR029044">
    <property type="entry name" value="Nucleotide-diphossugar_trans"/>
</dbReference>
<evidence type="ECO:0000313" key="3">
    <source>
        <dbReference type="Proteomes" id="UP000789405"/>
    </source>
</evidence>